<protein>
    <submittedName>
        <fullName evidence="1">SFRICE_037029</fullName>
    </submittedName>
</protein>
<dbReference type="AlphaFoldDB" id="A0A2H1WKH5"/>
<evidence type="ECO:0000313" key="1">
    <source>
        <dbReference type="EMBL" id="SOQ53559.1"/>
    </source>
</evidence>
<organism evidence="1">
    <name type="scientific">Spodoptera frugiperda</name>
    <name type="common">Fall armyworm</name>
    <dbReference type="NCBI Taxonomy" id="7108"/>
    <lineage>
        <taxon>Eukaryota</taxon>
        <taxon>Metazoa</taxon>
        <taxon>Ecdysozoa</taxon>
        <taxon>Arthropoda</taxon>
        <taxon>Hexapoda</taxon>
        <taxon>Insecta</taxon>
        <taxon>Pterygota</taxon>
        <taxon>Neoptera</taxon>
        <taxon>Endopterygota</taxon>
        <taxon>Lepidoptera</taxon>
        <taxon>Glossata</taxon>
        <taxon>Ditrysia</taxon>
        <taxon>Noctuoidea</taxon>
        <taxon>Noctuidae</taxon>
        <taxon>Amphipyrinae</taxon>
        <taxon>Spodoptera</taxon>
    </lineage>
</organism>
<dbReference type="EMBL" id="ODYU01009265">
    <property type="protein sequence ID" value="SOQ53559.1"/>
    <property type="molecule type" value="Genomic_DNA"/>
</dbReference>
<accession>A0A2H1WKH5</accession>
<sequence length="62" mass="7130">MLKASPNECQIVCSHTHDTQTQNNHLWITKSWFVRKSHPLPVARRPVAQTPHQPCSPFQSVK</sequence>
<proteinExistence type="predicted"/>
<reference evidence="1" key="1">
    <citation type="submission" date="2016-07" db="EMBL/GenBank/DDBJ databases">
        <authorList>
            <person name="Bretaudeau A."/>
        </authorList>
    </citation>
    <scope>NUCLEOTIDE SEQUENCE</scope>
    <source>
        <strain evidence="1">Rice</strain>
        <tissue evidence="1">Whole body</tissue>
    </source>
</reference>
<gene>
    <name evidence="1" type="ORF">SFRICE_037029</name>
</gene>
<name>A0A2H1WKH5_SPOFR</name>